<evidence type="ECO:0000313" key="5">
    <source>
        <dbReference type="Proteomes" id="UP000327013"/>
    </source>
</evidence>
<proteinExistence type="predicted"/>
<dbReference type="PANTHER" id="PTHR24128:SF24">
    <property type="entry name" value="ANKYRIN REPEAT PROTEIN"/>
    <property type="match status" value="1"/>
</dbReference>
<dbReference type="Pfam" id="PF12796">
    <property type="entry name" value="Ank_2"/>
    <property type="match status" value="1"/>
</dbReference>
<reference evidence="4 5" key="1">
    <citation type="submission" date="2019-06" db="EMBL/GenBank/DDBJ databases">
        <title>A chromosomal-level reference genome of Carpinus fangiana (Coryloideae, Betulaceae).</title>
        <authorList>
            <person name="Yang X."/>
            <person name="Wang Z."/>
            <person name="Zhang L."/>
            <person name="Hao G."/>
            <person name="Liu J."/>
            <person name="Yang Y."/>
        </authorList>
    </citation>
    <scope>NUCLEOTIDE SEQUENCE [LARGE SCALE GENOMIC DNA]</scope>
    <source>
        <strain evidence="4">Cfa_2016G</strain>
        <tissue evidence="4">Leaf</tissue>
    </source>
</reference>
<dbReference type="InterPro" id="IPR036770">
    <property type="entry name" value="Ankyrin_rpt-contain_sf"/>
</dbReference>
<keyword evidence="2" id="KW-0812">Transmembrane</keyword>
<accession>A0A5N6R3H1</accession>
<dbReference type="InterPro" id="IPR026961">
    <property type="entry name" value="PGG_dom"/>
</dbReference>
<evidence type="ECO:0000313" key="4">
    <source>
        <dbReference type="EMBL" id="KAE8055476.1"/>
    </source>
</evidence>
<dbReference type="Gene3D" id="1.25.40.20">
    <property type="entry name" value="Ankyrin repeat-containing domain"/>
    <property type="match status" value="1"/>
</dbReference>
<feature type="transmembrane region" description="Helical" evidence="2">
    <location>
        <begin position="282"/>
        <end position="301"/>
    </location>
</feature>
<keyword evidence="2" id="KW-0472">Membrane</keyword>
<evidence type="ECO:0000259" key="3">
    <source>
        <dbReference type="Pfam" id="PF13962"/>
    </source>
</evidence>
<dbReference type="AlphaFoldDB" id="A0A5N6R3H1"/>
<dbReference type="OrthoDB" id="1932267at2759"/>
<sequence length="346" mass="39140">MDQSLNVAANQGSIDALYARIKENADVLNEIDRIPFVDTPLHLAASAGHTRFAMEIMRLKPSFSRKCNQDGFTPVHLALQKDQTQLVYRLVAVDKNLVRVQGREGKTPLHYVVQTGNFALLAKFLKVCPTSIKDVTIQGETIFHIALNNNRLDTFEYLMRWMQWTMMKDASDWEKKLLNWKDEEGNTVLHIAVVRWLLEAGVRINRKNSRGWTALDIFQQMGIDNNEMRAMLVLAGASSGSPPTVKSYAAFLKSHASLYSTHILIKSMVSLDRERRNMTNELRSILLVVVVLFITTTYQAALSPPGGVWQDDYDPSTDQFNSTFPTNFTSLGFDPDPHKHKAGKLE</sequence>
<dbReference type="PANTHER" id="PTHR24128">
    <property type="entry name" value="HOMEOBOX PROTEIN WARIAI"/>
    <property type="match status" value="1"/>
</dbReference>
<organism evidence="4 5">
    <name type="scientific">Carpinus fangiana</name>
    <dbReference type="NCBI Taxonomy" id="176857"/>
    <lineage>
        <taxon>Eukaryota</taxon>
        <taxon>Viridiplantae</taxon>
        <taxon>Streptophyta</taxon>
        <taxon>Embryophyta</taxon>
        <taxon>Tracheophyta</taxon>
        <taxon>Spermatophyta</taxon>
        <taxon>Magnoliopsida</taxon>
        <taxon>eudicotyledons</taxon>
        <taxon>Gunneridae</taxon>
        <taxon>Pentapetalae</taxon>
        <taxon>rosids</taxon>
        <taxon>fabids</taxon>
        <taxon>Fagales</taxon>
        <taxon>Betulaceae</taxon>
        <taxon>Carpinus</taxon>
    </lineage>
</organism>
<dbReference type="SUPFAM" id="SSF48403">
    <property type="entry name" value="Ankyrin repeat"/>
    <property type="match status" value="1"/>
</dbReference>
<dbReference type="Pfam" id="PF13962">
    <property type="entry name" value="PGG"/>
    <property type="match status" value="1"/>
</dbReference>
<keyword evidence="5" id="KW-1185">Reference proteome</keyword>
<dbReference type="PROSITE" id="PS50088">
    <property type="entry name" value="ANK_REPEAT"/>
    <property type="match status" value="1"/>
</dbReference>
<evidence type="ECO:0000256" key="2">
    <source>
        <dbReference type="SAM" id="Phobius"/>
    </source>
</evidence>
<evidence type="ECO:0000256" key="1">
    <source>
        <dbReference type="PROSITE-ProRule" id="PRU00023"/>
    </source>
</evidence>
<dbReference type="SMART" id="SM00248">
    <property type="entry name" value="ANK"/>
    <property type="match status" value="5"/>
</dbReference>
<keyword evidence="2" id="KW-1133">Transmembrane helix</keyword>
<keyword evidence="1" id="KW-0040">ANK repeat</keyword>
<name>A0A5N6R3H1_9ROSI</name>
<dbReference type="EMBL" id="CM017325">
    <property type="protein sequence ID" value="KAE8055476.1"/>
    <property type="molecule type" value="Genomic_DNA"/>
</dbReference>
<dbReference type="InterPro" id="IPR002110">
    <property type="entry name" value="Ankyrin_rpt"/>
</dbReference>
<feature type="domain" description="PGG" evidence="3">
    <location>
        <begin position="279"/>
        <end position="315"/>
    </location>
</feature>
<feature type="repeat" description="ANK" evidence="1">
    <location>
        <begin position="104"/>
        <end position="125"/>
    </location>
</feature>
<gene>
    <name evidence="4" type="ORF">FH972_012316</name>
</gene>
<protein>
    <recommendedName>
        <fullName evidence="3">PGG domain-containing protein</fullName>
    </recommendedName>
</protein>
<dbReference type="Proteomes" id="UP000327013">
    <property type="component" value="Chromosome 5"/>
</dbReference>